<evidence type="ECO:0000256" key="1">
    <source>
        <dbReference type="ARBA" id="ARBA00004123"/>
    </source>
</evidence>
<dbReference type="PROSITE" id="PS50071">
    <property type="entry name" value="HOMEOBOX_2"/>
    <property type="match status" value="1"/>
</dbReference>
<evidence type="ECO:0000256" key="5">
    <source>
        <dbReference type="PROSITE-ProRule" id="PRU00108"/>
    </source>
</evidence>
<feature type="DNA-binding region" description="Homeobox" evidence="5">
    <location>
        <begin position="185"/>
        <end position="244"/>
    </location>
</feature>
<dbReference type="Proteomes" id="UP000005239">
    <property type="component" value="Unassembled WGS sequence"/>
</dbReference>
<dbReference type="InterPro" id="IPR050649">
    <property type="entry name" value="Paired_Homeobox_TFs"/>
</dbReference>
<evidence type="ECO:0000256" key="7">
    <source>
        <dbReference type="SAM" id="MobiDB-lite"/>
    </source>
</evidence>
<dbReference type="PANTHER" id="PTHR24329">
    <property type="entry name" value="HOMEOBOX PROTEIN ARISTALESS"/>
    <property type="match status" value="1"/>
</dbReference>
<evidence type="ECO:0000256" key="2">
    <source>
        <dbReference type="ARBA" id="ARBA00023125"/>
    </source>
</evidence>
<dbReference type="SMART" id="SM00389">
    <property type="entry name" value="HOX"/>
    <property type="match status" value="1"/>
</dbReference>
<name>A0A2A6BKD5_PRIPA</name>
<dbReference type="CDD" id="cd00086">
    <property type="entry name" value="homeodomain"/>
    <property type="match status" value="1"/>
</dbReference>
<evidence type="ECO:0000313" key="9">
    <source>
        <dbReference type="Proteomes" id="UP000005239"/>
    </source>
</evidence>
<protein>
    <submittedName>
        <fullName evidence="8">Ceh-17</fullName>
    </submittedName>
</protein>
<dbReference type="Gene3D" id="1.10.10.60">
    <property type="entry name" value="Homeodomain-like"/>
    <property type="match status" value="1"/>
</dbReference>
<dbReference type="SUPFAM" id="SSF46689">
    <property type="entry name" value="Homeodomain-like"/>
    <property type="match status" value="1"/>
</dbReference>
<feature type="compositionally biased region" description="Basic and acidic residues" evidence="7">
    <location>
        <begin position="239"/>
        <end position="253"/>
    </location>
</feature>
<dbReference type="GO" id="GO:0005634">
    <property type="term" value="C:nucleus"/>
    <property type="evidence" value="ECO:0000318"/>
    <property type="project" value="GO_Central"/>
</dbReference>
<keyword evidence="4 5" id="KW-0539">Nucleus</keyword>
<evidence type="ECO:0000256" key="6">
    <source>
        <dbReference type="RuleBase" id="RU000682"/>
    </source>
</evidence>
<dbReference type="OrthoDB" id="6159439at2759"/>
<keyword evidence="3 5" id="KW-0371">Homeobox</keyword>
<organism evidence="8 9">
    <name type="scientific">Pristionchus pacificus</name>
    <name type="common">Parasitic nematode worm</name>
    <dbReference type="NCBI Taxonomy" id="54126"/>
    <lineage>
        <taxon>Eukaryota</taxon>
        <taxon>Metazoa</taxon>
        <taxon>Ecdysozoa</taxon>
        <taxon>Nematoda</taxon>
        <taxon>Chromadorea</taxon>
        <taxon>Rhabditida</taxon>
        <taxon>Rhabditina</taxon>
        <taxon>Diplogasteromorpha</taxon>
        <taxon>Diplogasteroidea</taxon>
        <taxon>Neodiplogasteridae</taxon>
        <taxon>Pristionchus</taxon>
    </lineage>
</organism>
<dbReference type="FunFam" id="1.10.10.60:FF:000679">
    <property type="entry name" value="Homeobox protein aristaless"/>
    <property type="match status" value="1"/>
</dbReference>
<keyword evidence="2 5" id="KW-0238">DNA-binding</keyword>
<keyword evidence="9" id="KW-1185">Reference proteome</keyword>
<reference evidence="9" key="1">
    <citation type="journal article" date="2008" name="Nat. Genet.">
        <title>The Pristionchus pacificus genome provides a unique perspective on nematode lifestyle and parasitism.</title>
        <authorList>
            <person name="Dieterich C."/>
            <person name="Clifton S.W."/>
            <person name="Schuster L.N."/>
            <person name="Chinwalla A."/>
            <person name="Delehaunty K."/>
            <person name="Dinkelacker I."/>
            <person name="Fulton L."/>
            <person name="Fulton R."/>
            <person name="Godfrey J."/>
            <person name="Minx P."/>
            <person name="Mitreva M."/>
            <person name="Roeseler W."/>
            <person name="Tian H."/>
            <person name="Witte H."/>
            <person name="Yang S.P."/>
            <person name="Wilson R.K."/>
            <person name="Sommer R.J."/>
        </authorList>
    </citation>
    <scope>NUCLEOTIDE SEQUENCE [LARGE SCALE GENOMIC DNA]</scope>
    <source>
        <strain evidence="9">PS312</strain>
    </source>
</reference>
<feature type="compositionally biased region" description="Low complexity" evidence="7">
    <location>
        <begin position="139"/>
        <end position="148"/>
    </location>
</feature>
<comment type="subcellular location">
    <subcellularLocation>
        <location evidence="1 5 6">Nucleus</location>
    </subcellularLocation>
</comment>
<dbReference type="PANTHER" id="PTHR24329:SF543">
    <property type="entry name" value="FI01017P-RELATED"/>
    <property type="match status" value="1"/>
</dbReference>
<evidence type="ECO:0000313" key="8">
    <source>
        <dbReference type="EnsemblMetazoa" id="PPA29877.1"/>
    </source>
</evidence>
<dbReference type="GO" id="GO:0000977">
    <property type="term" value="F:RNA polymerase II transcription regulatory region sequence-specific DNA binding"/>
    <property type="evidence" value="ECO:0000318"/>
    <property type="project" value="GO_Central"/>
</dbReference>
<dbReference type="AlphaFoldDB" id="A0A2A6BKD5"/>
<gene>
    <name evidence="8" type="primary">WBGene00202746</name>
</gene>
<sequence>MLNLMSRISTEILALQLQIMEYNYFSTGNASSGNGNQGGGNSSSSSDQSPSAAAVHPFFNYGSPATVVSSAAAAAAASHHHLYSGGYANPYGSLSRAAAAQQPYLASHDPIQAFFNTGLQYQLYQKSASLGSGGGGSNSHGSGSASSSVPANHPVNQLISSLPGSSLVGALYGSSGGNPSERRKQRRIRTTFTSAQLKELEYAFQETHYPDIYTREDIATKIDLTEARVQNRRAKYRKQEKLVRPKTEPKEDDGTGGIQATVIDGSMAVMPTMADSLALLKNDASLTPDLIV</sequence>
<dbReference type="GO" id="GO:0000981">
    <property type="term" value="F:DNA-binding transcription factor activity, RNA polymerase II-specific"/>
    <property type="evidence" value="ECO:0000318"/>
    <property type="project" value="GO_Central"/>
</dbReference>
<accession>A0A8R1UHN5</accession>
<dbReference type="GO" id="GO:0006357">
    <property type="term" value="P:regulation of transcription by RNA polymerase II"/>
    <property type="evidence" value="ECO:0000318"/>
    <property type="project" value="GO_Central"/>
</dbReference>
<evidence type="ECO:0000256" key="4">
    <source>
        <dbReference type="ARBA" id="ARBA00023242"/>
    </source>
</evidence>
<reference evidence="8" key="2">
    <citation type="submission" date="2022-06" db="UniProtKB">
        <authorList>
            <consortium name="EnsemblMetazoa"/>
        </authorList>
    </citation>
    <scope>IDENTIFICATION</scope>
    <source>
        <strain evidence="8">PS312</strain>
    </source>
</reference>
<dbReference type="EnsemblMetazoa" id="PPA29877.1">
    <property type="protein sequence ID" value="PPA29877.1"/>
    <property type="gene ID" value="WBGene00202746"/>
</dbReference>
<dbReference type="GO" id="GO:0048666">
    <property type="term" value="P:neuron development"/>
    <property type="evidence" value="ECO:0000318"/>
    <property type="project" value="GO_Central"/>
</dbReference>
<proteinExistence type="predicted"/>
<feature type="region of interest" description="Disordered" evidence="7">
    <location>
        <begin position="239"/>
        <end position="258"/>
    </location>
</feature>
<dbReference type="InterPro" id="IPR001356">
    <property type="entry name" value="HD"/>
</dbReference>
<dbReference type="InterPro" id="IPR009057">
    <property type="entry name" value="Homeodomain-like_sf"/>
</dbReference>
<evidence type="ECO:0000256" key="3">
    <source>
        <dbReference type="ARBA" id="ARBA00023155"/>
    </source>
</evidence>
<dbReference type="Pfam" id="PF00046">
    <property type="entry name" value="Homeodomain"/>
    <property type="match status" value="1"/>
</dbReference>
<accession>A0A2A6BKD5</accession>
<feature type="region of interest" description="Disordered" evidence="7">
    <location>
        <begin position="130"/>
        <end position="156"/>
    </location>
</feature>